<evidence type="ECO:0000256" key="1">
    <source>
        <dbReference type="ARBA" id="ARBA00022729"/>
    </source>
</evidence>
<keyword evidence="2" id="KW-0812">Transmembrane</keyword>
<accession>A0A9D1PIW1</accession>
<gene>
    <name evidence="3" type="ORF">H9746_09265</name>
</gene>
<protein>
    <submittedName>
        <fullName evidence="3">DUF3862 domain-containing protein</fullName>
    </submittedName>
</protein>
<reference evidence="3" key="1">
    <citation type="journal article" date="2021" name="PeerJ">
        <title>Extensive microbial diversity within the chicken gut microbiome revealed by metagenomics and culture.</title>
        <authorList>
            <person name="Gilroy R."/>
            <person name="Ravi A."/>
            <person name="Getino M."/>
            <person name="Pursley I."/>
            <person name="Horton D.L."/>
            <person name="Alikhan N.F."/>
            <person name="Baker D."/>
            <person name="Gharbi K."/>
            <person name="Hall N."/>
            <person name="Watson M."/>
            <person name="Adriaenssens E.M."/>
            <person name="Foster-Nyarko E."/>
            <person name="Jarju S."/>
            <person name="Secka A."/>
            <person name="Antonio M."/>
            <person name="Oren A."/>
            <person name="Chaudhuri R.R."/>
            <person name="La Ragione R."/>
            <person name="Hildebrand F."/>
            <person name="Pallen M.J."/>
        </authorList>
    </citation>
    <scope>NUCLEOTIDE SEQUENCE</scope>
    <source>
        <strain evidence="3">CHK193-4272</strain>
    </source>
</reference>
<feature type="transmembrane region" description="Helical" evidence="2">
    <location>
        <begin position="32"/>
        <end position="51"/>
    </location>
</feature>
<reference evidence="3" key="2">
    <citation type="submission" date="2021-04" db="EMBL/GenBank/DDBJ databases">
        <authorList>
            <person name="Gilroy R."/>
        </authorList>
    </citation>
    <scope>NUCLEOTIDE SEQUENCE</scope>
    <source>
        <strain evidence="3">CHK193-4272</strain>
    </source>
</reference>
<dbReference type="Proteomes" id="UP000886808">
    <property type="component" value="Unassembled WGS sequence"/>
</dbReference>
<keyword evidence="2" id="KW-1133">Transmembrane helix</keyword>
<organism evidence="3 4">
    <name type="scientific">Candidatus Butyricicoccus avistercoris</name>
    <dbReference type="NCBI Taxonomy" id="2838518"/>
    <lineage>
        <taxon>Bacteria</taxon>
        <taxon>Bacillati</taxon>
        <taxon>Bacillota</taxon>
        <taxon>Clostridia</taxon>
        <taxon>Eubacteriales</taxon>
        <taxon>Butyricicoccaceae</taxon>
        <taxon>Butyricicoccus</taxon>
    </lineage>
</organism>
<dbReference type="Pfam" id="PF12978">
    <property type="entry name" value="DUF3862"/>
    <property type="match status" value="1"/>
</dbReference>
<keyword evidence="2" id="KW-0472">Membrane</keyword>
<comment type="caution">
    <text evidence="3">The sequence shown here is derived from an EMBL/GenBank/DDBJ whole genome shotgun (WGS) entry which is preliminary data.</text>
</comment>
<proteinExistence type="predicted"/>
<dbReference type="Gene3D" id="3.30.1450.10">
    <property type="match status" value="1"/>
</dbReference>
<name>A0A9D1PIW1_9FIRM</name>
<keyword evidence="1" id="KW-0732">Signal</keyword>
<evidence type="ECO:0000313" key="3">
    <source>
        <dbReference type="EMBL" id="HIV63006.1"/>
    </source>
</evidence>
<dbReference type="EMBL" id="DXIE01000056">
    <property type="protein sequence ID" value="HIV63006.1"/>
    <property type="molecule type" value="Genomic_DNA"/>
</dbReference>
<evidence type="ECO:0000256" key="2">
    <source>
        <dbReference type="SAM" id="Phobius"/>
    </source>
</evidence>
<sequence length="143" mass="15569">MAQTKKCKFCQSEIDKKAKVCPVCKRTLKGHGCLVSILVFIIICCGSIVFASQMDSFTQKSISGVDNESEYITLEEYNQIETGMTYEQVVEIIGSSGTLSTESNVANINTKIYTWYGNGSAGSNANVTFVNNSVQIKAQVGLK</sequence>
<dbReference type="InterPro" id="IPR024418">
    <property type="entry name" value="DUF3862"/>
</dbReference>
<dbReference type="AlphaFoldDB" id="A0A9D1PIW1"/>
<dbReference type="InterPro" id="IPR037873">
    <property type="entry name" value="BamE-like"/>
</dbReference>
<evidence type="ECO:0000313" key="4">
    <source>
        <dbReference type="Proteomes" id="UP000886808"/>
    </source>
</evidence>